<dbReference type="BioCyc" id="PSYR629263:G11X0-8678-MONOMER"/>
<organism evidence="2 3">
    <name type="scientific">Pseudomonas syringae pv. pisi str. 1704B</name>
    <dbReference type="NCBI Taxonomy" id="629263"/>
    <lineage>
        <taxon>Bacteria</taxon>
        <taxon>Pseudomonadati</taxon>
        <taxon>Pseudomonadota</taxon>
        <taxon>Gammaproteobacteria</taxon>
        <taxon>Pseudomonadales</taxon>
        <taxon>Pseudomonadaceae</taxon>
        <taxon>Pseudomonas</taxon>
        <taxon>Pseudomonas syringae</taxon>
    </lineage>
</organism>
<evidence type="ECO:0000313" key="2">
    <source>
        <dbReference type="EMBL" id="EGH49524.1"/>
    </source>
</evidence>
<evidence type="ECO:0000256" key="1">
    <source>
        <dbReference type="SAM" id="MobiDB-lite"/>
    </source>
</evidence>
<feature type="non-terminal residue" evidence="2">
    <location>
        <position position="43"/>
    </location>
</feature>
<gene>
    <name evidence="2" type="ORF">PSYPI_46956</name>
</gene>
<feature type="region of interest" description="Disordered" evidence="1">
    <location>
        <begin position="1"/>
        <end position="43"/>
    </location>
</feature>
<dbReference type="HOGENOM" id="CLU_3226674_0_0_6"/>
<protein>
    <submittedName>
        <fullName evidence="2">Uncharacterized protein</fullName>
    </submittedName>
</protein>
<feature type="compositionally biased region" description="Basic and acidic residues" evidence="1">
    <location>
        <begin position="1"/>
        <end position="17"/>
    </location>
</feature>
<feature type="non-terminal residue" evidence="2">
    <location>
        <position position="1"/>
    </location>
</feature>
<keyword evidence="3" id="KW-1185">Reference proteome</keyword>
<dbReference type="AlphaFoldDB" id="F3GR21"/>
<name>F3GR21_PSESJ</name>
<reference evidence="2 3" key="1">
    <citation type="journal article" date="2011" name="PLoS Pathog.">
        <title>Dynamic evolution of pathogenicity revealed by sequencing and comparative genomics of 19 Pseudomonas syringae isolates.</title>
        <authorList>
            <person name="Baltrus D.A."/>
            <person name="Nishimura M.T."/>
            <person name="Romanchuk A."/>
            <person name="Chang J.H."/>
            <person name="Mukhtar M.S."/>
            <person name="Cherkis K."/>
            <person name="Roach J."/>
            <person name="Grant S.R."/>
            <person name="Jones C.D."/>
            <person name="Dangl J.L."/>
        </authorList>
    </citation>
    <scope>NUCLEOTIDE SEQUENCE [LARGE SCALE GENOMIC DNA]</scope>
    <source>
        <strain evidence="2 3">1704B</strain>
    </source>
</reference>
<evidence type="ECO:0000313" key="3">
    <source>
        <dbReference type="Proteomes" id="UP000004986"/>
    </source>
</evidence>
<dbReference type="Proteomes" id="UP000004986">
    <property type="component" value="Unassembled WGS sequence"/>
</dbReference>
<sequence length="43" mass="4583">QLREPLLDGSGRLDRVGTRRQLNGTGDGPFARSGVIRSCNPGC</sequence>
<comment type="caution">
    <text evidence="2">The sequence shown here is derived from an EMBL/GenBank/DDBJ whole genome shotgun (WGS) entry which is preliminary data.</text>
</comment>
<dbReference type="EMBL" id="AEAI01004374">
    <property type="protein sequence ID" value="EGH49524.1"/>
    <property type="molecule type" value="Genomic_DNA"/>
</dbReference>
<proteinExistence type="predicted"/>
<accession>F3GR21</accession>